<dbReference type="SUPFAM" id="SSF56496">
    <property type="entry name" value="Fibrinogen C-terminal domain-like"/>
    <property type="match status" value="1"/>
</dbReference>
<feature type="compositionally biased region" description="Basic and acidic residues" evidence="13">
    <location>
        <begin position="1300"/>
        <end position="1309"/>
    </location>
</feature>
<feature type="region of interest" description="Disordered" evidence="13">
    <location>
        <begin position="1230"/>
        <end position="1251"/>
    </location>
</feature>
<feature type="domain" description="Laminin G" evidence="17">
    <location>
        <begin position="378"/>
        <end position="550"/>
    </location>
</feature>
<keyword evidence="7" id="KW-0677">Repeat</keyword>
<feature type="chain" id="PRO_5018292647" description="Contactin-associated protein-like 5" evidence="15">
    <location>
        <begin position="33"/>
        <end position="1415"/>
    </location>
</feature>
<dbReference type="CDD" id="cd00110">
    <property type="entry name" value="LamG"/>
    <property type="match status" value="4"/>
</dbReference>
<keyword evidence="6 15" id="KW-0732">Signal</keyword>
<dbReference type="Proteomes" id="UP000265140">
    <property type="component" value="Chromosome 22"/>
</dbReference>
<reference evidence="20" key="2">
    <citation type="submission" date="2020-02" db="EMBL/GenBank/DDBJ databases">
        <title>Esox lucius (northern pike) genome, fEsoLuc1, primary haplotype.</title>
        <authorList>
            <person name="Myers G."/>
            <person name="Karagic N."/>
            <person name="Meyer A."/>
            <person name="Pippel M."/>
            <person name="Reichard M."/>
            <person name="Winkler S."/>
            <person name="Tracey A."/>
            <person name="Sims Y."/>
            <person name="Howe K."/>
            <person name="Rhie A."/>
            <person name="Formenti G."/>
            <person name="Durbin R."/>
            <person name="Fedrigo O."/>
            <person name="Jarvis E.D."/>
        </authorList>
    </citation>
    <scope>NUCLEOTIDE SEQUENCE [LARGE SCALE GENOMIC DNA]</scope>
</reference>
<reference evidence="21" key="1">
    <citation type="journal article" date="2014" name="PLoS ONE">
        <title>The genome and linkage map of the northern pike (Esox lucius): conserved synteny revealed between the salmonid sister group and the Neoteleostei.</title>
        <authorList>
            <person name="Rondeau E.B."/>
            <person name="Minkley D.R."/>
            <person name="Leong J.S."/>
            <person name="Messmer A.M."/>
            <person name="Jantzen J.R."/>
            <person name="von Schalburg K.R."/>
            <person name="Lemon C."/>
            <person name="Bird N.H."/>
            <person name="Koop B.F."/>
        </authorList>
    </citation>
    <scope>NUCLEOTIDE SEQUENCE</scope>
</reference>
<dbReference type="InterPro" id="IPR008979">
    <property type="entry name" value="Galactose-bd-like_sf"/>
</dbReference>
<accession>A0A3P8YJ54</accession>
<dbReference type="PROSITE" id="PS51406">
    <property type="entry name" value="FIBRINOGEN_C_2"/>
    <property type="match status" value="1"/>
</dbReference>
<keyword evidence="21" id="KW-1185">Reference proteome</keyword>
<dbReference type="Ensembl" id="ENSELUT00000025178.3">
    <property type="protein sequence ID" value="ENSELUP00000015970.1"/>
    <property type="gene ID" value="ENSELUG00000015840.3"/>
</dbReference>
<dbReference type="Pfam" id="PF02210">
    <property type="entry name" value="Laminin_G_2"/>
    <property type="match status" value="4"/>
</dbReference>
<dbReference type="CDD" id="cd00054">
    <property type="entry name" value="EGF_CA"/>
    <property type="match status" value="1"/>
</dbReference>
<comment type="subcellular location">
    <subcellularLocation>
        <location evidence="2">Membrane</location>
        <topology evidence="2">Single-pass type I membrane protein</topology>
    </subcellularLocation>
</comment>
<dbReference type="RefSeq" id="XP_012995398.1">
    <property type="nucleotide sequence ID" value="XM_013139944.3"/>
</dbReference>
<dbReference type="Pfam" id="PF00754">
    <property type="entry name" value="F5_F8_type_C"/>
    <property type="match status" value="1"/>
</dbReference>
<evidence type="ECO:0000256" key="6">
    <source>
        <dbReference type="ARBA" id="ARBA00022729"/>
    </source>
</evidence>
<dbReference type="Gene3D" id="2.10.25.10">
    <property type="entry name" value="Laminin"/>
    <property type="match status" value="1"/>
</dbReference>
<dbReference type="PROSITE" id="PS50026">
    <property type="entry name" value="EGF_3"/>
    <property type="match status" value="2"/>
</dbReference>
<dbReference type="SUPFAM" id="SSF57196">
    <property type="entry name" value="EGF/Laminin"/>
    <property type="match status" value="1"/>
</dbReference>
<dbReference type="PROSITE" id="PS01285">
    <property type="entry name" value="FA58C_1"/>
    <property type="match status" value="1"/>
</dbReference>
<feature type="disulfide bond" evidence="12">
    <location>
        <begin position="937"/>
        <end position="964"/>
    </location>
</feature>
<evidence type="ECO:0000256" key="2">
    <source>
        <dbReference type="ARBA" id="ARBA00004479"/>
    </source>
</evidence>
<dbReference type="OMA" id="MELCATI"/>
<dbReference type="InterPro" id="IPR001791">
    <property type="entry name" value="Laminin_G"/>
</dbReference>
<evidence type="ECO:0000256" key="10">
    <source>
        <dbReference type="ARBA" id="ARBA00023157"/>
    </source>
</evidence>
<dbReference type="Gene3D" id="2.60.120.260">
    <property type="entry name" value="Galactose-binding domain-like"/>
    <property type="match status" value="1"/>
</dbReference>
<evidence type="ECO:0000259" key="19">
    <source>
        <dbReference type="PROSITE" id="PS51406"/>
    </source>
</evidence>
<dbReference type="GeneTree" id="ENSGT00940000160532"/>
<dbReference type="InterPro" id="IPR000742">
    <property type="entry name" value="EGF"/>
</dbReference>
<evidence type="ECO:0000256" key="13">
    <source>
        <dbReference type="SAM" id="MobiDB-lite"/>
    </source>
</evidence>
<keyword evidence="5 14" id="KW-0812">Transmembrane</keyword>
<dbReference type="FunFam" id="2.10.25.10:FF:000015">
    <property type="entry name" value="neurexin-1 isoform X1"/>
    <property type="match status" value="1"/>
</dbReference>
<feature type="domain" description="EGF-like" evidence="18">
    <location>
        <begin position="552"/>
        <end position="589"/>
    </location>
</feature>
<keyword evidence="9 14" id="KW-0472">Membrane</keyword>
<dbReference type="OrthoDB" id="26719at2759"/>
<dbReference type="STRING" id="8010.ENSELUP00000015970"/>
<sequence length="1415" mass="155570">MSAVLAKMSSRGASWLYSFSVFVVCFCVSTHAANNCNGPLLSVLPQSSFKSSSTSSNNQLPHFAKLNRREGQGGWAPERSDRQPWLQLDLREKMEVTAIATQGRSGSSDWVTSYMLLFSDCGLAWKHYGQDEDTRAFPGNTNSEGVVLQKLIHSITARFLRFVPLDWSSIGWIGLRVEAYGCVHKSDVADFNGRSALLYRFNQKSQSTVKDVISLRFKSHGAYGVLVHGEGHRGDYLTLELYQGTLVLHLNLDDAKRYPGSGNVSVGIGSLLDDELWHSVLVKRSNKQVNLTVDGHTRHLSTTGVEGSLEVDYELSFGGIPIPGKPGSFLRKNFHGCIENLYYNGVNIINLAKRRKLQIHSVGNVTFSCSEAQPQMASSTFQSSSSSYLYVPLEPPGLWGLEVHFHFRTWNQEGLLFYTNGGSQHLVFYISSGQLHLIVHGSSEQKTNISIDLDVSDGLWHSVGLSCRGLKVSLVLDNGPTSAVDVQRHEDSVNGVFFGGCPQYSAGCKNPTVSFQGCIRHIVLNNQPINLTHVQQGLLGNHSKLKFDVCGIRDRCLPNFCEHDGRCTQSWDTFYCDCSGTGYTGETCHNSIYEASCEAHRQMESKSGYFYIDPDGSGPQKAMLVYCNMTEDVVWTVVGHINSGYVNQRVTGSTPQKPYIMRFNYTASLEQLRTLIGRSKHCQQEVVYSCRKSRLFNTWDGTPLSWWLDWSGGKQTYWGGSEPAVQQCSCSLAENCIDMNYFCNCDADSHSWVNDTGSLSYKDHLPLTEIVIGDTNRSGSAAVFSVSSLQCSGDRFLGNAASFYAGSSSLLFRTFEAELSADISLYFKTTASFGVLLENLGPTDFISLKMISPSAVTFTFDVGNGPVVLTVTSPVALNDRQWHYVRAERNRKEASLQVDRLPLNTLEAPSEGHYRLQLKSQLFVGGSASRESSFLGCIRALSLNGVTLDLEERAKLTPGVTPGCPGHCSGSASVCHNRGRCLENNSGYVCDCTHSAYAGPQCKKEVSMSFERGSSVTFSFQMPFPVIRNRDRASQSPIRQPVRSPSSAIYAHNSESRENVAFSFLTTHTPAMLLCVSTYHQQYLAIILANNGSLQIWYRLNRERRAEVFVPKAFNLADGQLHRVQMHREGRDLNVQIDKDTDQKYNLSSDTKMNTLRSLTLGKLTSTSAGLADLDEEVLWAGSRGFIGCLSSVQFNHLTPLKAAILNRGSSLVRVLGNLVESNCGALADSTTSQSISDHSERGDSGRDRLEKTTQSDSAVIGGLVAAVVLVVLCAAAPTSCFLYRRCSHAHTQEKSPASQKKDPRHSPEHGYPAGPDHGYPAGPEHGYPAGLEHGYPAGLEHGYPAGLEHGYPAGLEHGYPAGPEHVYHAGLEHGYTAGPEHGYPAGPEHGYPAGLKMNQDLHSSVRHSRKEYYI</sequence>
<evidence type="ECO:0000259" key="16">
    <source>
        <dbReference type="PROSITE" id="PS50022"/>
    </source>
</evidence>
<dbReference type="FunFam" id="2.60.120.260:FF:000016">
    <property type="entry name" value="Contactin-associated protein-like 4 isoform 1"/>
    <property type="match status" value="1"/>
</dbReference>
<dbReference type="SMART" id="SM00181">
    <property type="entry name" value="EGF"/>
    <property type="match status" value="2"/>
</dbReference>
<dbReference type="InterPro" id="IPR036056">
    <property type="entry name" value="Fibrinogen-like_C"/>
</dbReference>
<feature type="domain" description="Fibrinogen C-terminal" evidence="19">
    <location>
        <begin position="588"/>
        <end position="647"/>
    </location>
</feature>
<dbReference type="PANTHER" id="PTHR15036:SF46">
    <property type="entry name" value="CONTACTIN-ASSOCIATED PROTEIN-LIKE 5"/>
    <property type="match status" value="1"/>
</dbReference>
<evidence type="ECO:0000259" key="17">
    <source>
        <dbReference type="PROSITE" id="PS50025"/>
    </source>
</evidence>
<dbReference type="Bgee" id="ENSELUG00000015840">
    <property type="expression patterns" value="Expressed in camera-type eye and 4 other cell types or tissues"/>
</dbReference>
<evidence type="ECO:0000313" key="20">
    <source>
        <dbReference type="Ensembl" id="ENSELUP00000015970.1"/>
    </source>
</evidence>
<dbReference type="SUPFAM" id="SSF49899">
    <property type="entry name" value="Concanavalin A-like lectins/glucanases"/>
    <property type="match status" value="4"/>
</dbReference>
<evidence type="ECO:0000256" key="5">
    <source>
        <dbReference type="ARBA" id="ARBA00022692"/>
    </source>
</evidence>
<dbReference type="InParanoid" id="A0A3P8YJ54"/>
<comment type="similarity">
    <text evidence="3">Belongs to the neurexin family.</text>
</comment>
<reference evidence="20" key="3">
    <citation type="submission" date="2025-08" db="UniProtKB">
        <authorList>
            <consortium name="Ensembl"/>
        </authorList>
    </citation>
    <scope>IDENTIFICATION</scope>
</reference>
<feature type="domain" description="Laminin G" evidence="17">
    <location>
        <begin position="1039"/>
        <end position="1224"/>
    </location>
</feature>
<dbReference type="InterPro" id="IPR050372">
    <property type="entry name" value="Neurexin-related_CASP"/>
</dbReference>
<feature type="domain" description="Laminin G" evidence="17">
    <location>
        <begin position="188"/>
        <end position="369"/>
    </location>
</feature>
<keyword evidence="4 11" id="KW-0245">EGF-like domain</keyword>
<evidence type="ECO:0000256" key="15">
    <source>
        <dbReference type="SAM" id="SignalP"/>
    </source>
</evidence>
<dbReference type="GO" id="GO:0016020">
    <property type="term" value="C:membrane"/>
    <property type="evidence" value="ECO:0007669"/>
    <property type="project" value="UniProtKB-SubCell"/>
</dbReference>
<dbReference type="SMART" id="SM00282">
    <property type="entry name" value="LamG"/>
    <property type="match status" value="4"/>
</dbReference>
<dbReference type="PROSITE" id="PS50022">
    <property type="entry name" value="FA58C_3"/>
    <property type="match status" value="1"/>
</dbReference>
<comment type="function">
    <text evidence="1">May play a role in the correct development and proper functioning of the peripheral and central nervous system and be involved in cell adhesion and intercellular communication.</text>
</comment>
<dbReference type="InterPro" id="IPR000421">
    <property type="entry name" value="FA58C"/>
</dbReference>
<dbReference type="Gene3D" id="2.60.120.200">
    <property type="match status" value="4"/>
</dbReference>
<dbReference type="InterPro" id="IPR002181">
    <property type="entry name" value="Fibrinogen_a/b/g_C_dom"/>
</dbReference>
<dbReference type="Pfam" id="PF00008">
    <property type="entry name" value="EGF"/>
    <property type="match status" value="1"/>
</dbReference>
<dbReference type="KEGG" id="els:105022568"/>
<evidence type="ECO:0000256" key="8">
    <source>
        <dbReference type="ARBA" id="ARBA00022989"/>
    </source>
</evidence>
<evidence type="ECO:0000313" key="21">
    <source>
        <dbReference type="Proteomes" id="UP000265140"/>
    </source>
</evidence>
<feature type="compositionally biased region" description="Basic and acidic residues" evidence="13">
    <location>
        <begin position="1238"/>
        <end position="1251"/>
    </location>
</feature>
<feature type="region of interest" description="Disordered" evidence="13">
    <location>
        <begin position="1292"/>
        <end position="1334"/>
    </location>
</feature>
<organism evidence="20 21">
    <name type="scientific">Esox lucius</name>
    <name type="common">Northern pike</name>
    <dbReference type="NCBI Taxonomy" id="8010"/>
    <lineage>
        <taxon>Eukaryota</taxon>
        <taxon>Metazoa</taxon>
        <taxon>Chordata</taxon>
        <taxon>Craniata</taxon>
        <taxon>Vertebrata</taxon>
        <taxon>Euteleostomi</taxon>
        <taxon>Actinopterygii</taxon>
        <taxon>Neopterygii</taxon>
        <taxon>Teleostei</taxon>
        <taxon>Protacanthopterygii</taxon>
        <taxon>Esociformes</taxon>
        <taxon>Esocidae</taxon>
        <taxon>Esox</taxon>
    </lineage>
</organism>
<evidence type="ECO:0000256" key="3">
    <source>
        <dbReference type="ARBA" id="ARBA00010241"/>
    </source>
</evidence>
<dbReference type="GeneID" id="105022568"/>
<feature type="domain" description="EGF-like" evidence="18">
    <location>
        <begin position="965"/>
        <end position="1003"/>
    </location>
</feature>
<reference evidence="20" key="4">
    <citation type="submission" date="2025-09" db="UniProtKB">
        <authorList>
            <consortium name="Ensembl"/>
        </authorList>
    </citation>
    <scope>IDENTIFICATION</scope>
</reference>
<dbReference type="SMART" id="SM00231">
    <property type="entry name" value="FA58C"/>
    <property type="match status" value="1"/>
</dbReference>
<evidence type="ECO:0000256" key="9">
    <source>
        <dbReference type="ARBA" id="ARBA00023136"/>
    </source>
</evidence>
<dbReference type="CTD" id="241175"/>
<dbReference type="CDD" id="cd00057">
    <property type="entry name" value="FA58C"/>
    <property type="match status" value="1"/>
</dbReference>
<evidence type="ECO:0000256" key="4">
    <source>
        <dbReference type="ARBA" id="ARBA00022536"/>
    </source>
</evidence>
<dbReference type="SUPFAM" id="SSF49785">
    <property type="entry name" value="Galactose-binding domain-like"/>
    <property type="match status" value="1"/>
</dbReference>
<evidence type="ECO:0000256" key="11">
    <source>
        <dbReference type="PROSITE-ProRule" id="PRU00076"/>
    </source>
</evidence>
<evidence type="ECO:0000256" key="14">
    <source>
        <dbReference type="SAM" id="Phobius"/>
    </source>
</evidence>
<feature type="domain" description="Laminin G" evidence="17">
    <location>
        <begin position="799"/>
        <end position="964"/>
    </location>
</feature>
<feature type="domain" description="F5/8 type C" evidence="16">
    <location>
        <begin position="36"/>
        <end position="182"/>
    </location>
</feature>
<evidence type="ECO:0000256" key="1">
    <source>
        <dbReference type="ARBA" id="ARBA00003165"/>
    </source>
</evidence>
<evidence type="ECO:0008006" key="22">
    <source>
        <dbReference type="Google" id="ProtNLM"/>
    </source>
</evidence>
<feature type="signal peptide" evidence="15">
    <location>
        <begin position="1"/>
        <end position="32"/>
    </location>
</feature>
<name>A0A3P8YJ54_ESOLU</name>
<dbReference type="Gene3D" id="2.60.120.1000">
    <property type="match status" value="1"/>
</dbReference>
<evidence type="ECO:0000256" key="12">
    <source>
        <dbReference type="PROSITE-ProRule" id="PRU00122"/>
    </source>
</evidence>
<dbReference type="PROSITE" id="PS50025">
    <property type="entry name" value="LAM_G_DOMAIN"/>
    <property type="match status" value="4"/>
</dbReference>
<keyword evidence="8 14" id="KW-1133">Transmembrane helix</keyword>
<evidence type="ECO:0000259" key="18">
    <source>
        <dbReference type="PROSITE" id="PS50026"/>
    </source>
</evidence>
<evidence type="ECO:0000256" key="7">
    <source>
        <dbReference type="ARBA" id="ARBA00022737"/>
    </source>
</evidence>
<dbReference type="InterPro" id="IPR013320">
    <property type="entry name" value="ConA-like_dom_sf"/>
</dbReference>
<keyword evidence="10 12" id="KW-1015">Disulfide bond</keyword>
<dbReference type="PANTHER" id="PTHR15036">
    <property type="entry name" value="PIKACHURIN-LIKE PROTEIN"/>
    <property type="match status" value="1"/>
</dbReference>
<comment type="caution">
    <text evidence="11">Lacks conserved residue(s) required for the propagation of feature annotation.</text>
</comment>
<protein>
    <recommendedName>
        <fullName evidence="22">Contactin-associated protein-like 5</fullName>
    </recommendedName>
</protein>
<proteinExistence type="inferred from homology"/>
<feature type="transmembrane region" description="Helical" evidence="14">
    <location>
        <begin position="1259"/>
        <end position="1284"/>
    </location>
</feature>